<evidence type="ECO:0000313" key="2">
    <source>
        <dbReference type="EMBL" id="SAK83028.1"/>
    </source>
</evidence>
<evidence type="ECO:0000259" key="1">
    <source>
        <dbReference type="Pfam" id="PF13723"/>
    </source>
</evidence>
<comment type="caution">
    <text evidence="2">The sequence shown here is derived from an EMBL/GenBank/DDBJ whole genome shotgun (WGS) entry which is preliminary data.</text>
</comment>
<dbReference type="Pfam" id="PF13723">
    <property type="entry name" value="Ketoacyl-synt_2"/>
    <property type="match status" value="1"/>
</dbReference>
<reference evidence="2" key="1">
    <citation type="submission" date="2016-01" db="EMBL/GenBank/DDBJ databases">
        <authorList>
            <person name="Peeters C."/>
        </authorList>
    </citation>
    <scope>NUCLEOTIDE SEQUENCE</scope>
    <source>
        <strain evidence="2">LMG 29322</strain>
    </source>
</reference>
<dbReference type="Proteomes" id="UP000054851">
    <property type="component" value="Unassembled WGS sequence"/>
</dbReference>
<dbReference type="AlphaFoldDB" id="A0A158CKZ1"/>
<organism evidence="2 3">
    <name type="scientific">Caballeronia hypogeia</name>
    <dbReference type="NCBI Taxonomy" id="1777140"/>
    <lineage>
        <taxon>Bacteria</taxon>
        <taxon>Pseudomonadati</taxon>
        <taxon>Pseudomonadota</taxon>
        <taxon>Betaproteobacteria</taxon>
        <taxon>Burkholderiales</taxon>
        <taxon>Burkholderiaceae</taxon>
        <taxon>Caballeronia</taxon>
    </lineage>
</organism>
<accession>A0A158CKZ1</accession>
<dbReference type="STRING" id="1777140.AWB79_05571"/>
<keyword evidence="3" id="KW-1185">Reference proteome</keyword>
<dbReference type="EMBL" id="FCOA02000024">
    <property type="protein sequence ID" value="SAK83028.1"/>
    <property type="molecule type" value="Genomic_DNA"/>
</dbReference>
<dbReference type="OrthoDB" id="9798676at2"/>
<name>A0A158CKZ1_9BURK</name>
<proteinExistence type="predicted"/>
<dbReference type="InterPro" id="IPR014030">
    <property type="entry name" value="Ketoacyl_synth_N"/>
</dbReference>
<evidence type="ECO:0000313" key="3">
    <source>
        <dbReference type="Proteomes" id="UP000054851"/>
    </source>
</evidence>
<feature type="domain" description="Beta-ketoacyl synthase-like N-terminal" evidence="1">
    <location>
        <begin position="19"/>
        <end position="222"/>
    </location>
</feature>
<protein>
    <recommendedName>
        <fullName evidence="1">Beta-ketoacyl synthase-like N-terminal domain-containing protein</fullName>
    </recommendedName>
</protein>
<sequence>MPDLHWTIPVARWSFWPAVASAAPDVGFIEPMTRRRLSTLSRAALKVAHDCAADVPAVRVVFASRHGELGRTTEILHTIDAGGTVSPTSFSLSVLNTMTGVLGIVRGDRTAVSALSAGNETLGYALLEAHAQYATDASSPVLLVYADEPADPAYGEVEDEVEAGALAILLDASASAGRLTCARAERSEAAREPFASQSRAVQHCLDTRAASEWRGRHSTWQWFWHEGA</sequence>
<dbReference type="RefSeq" id="WP_061170656.1">
    <property type="nucleotide sequence ID" value="NZ_FCOA02000024.1"/>
</dbReference>
<gene>
    <name evidence="2" type="ORF">AWB79_05571</name>
</gene>